<dbReference type="Gene3D" id="3.40.47.10">
    <property type="match status" value="1"/>
</dbReference>
<evidence type="ECO:0000313" key="2">
    <source>
        <dbReference type="EMBL" id="NKQ23894.1"/>
    </source>
</evidence>
<evidence type="ECO:0000259" key="1">
    <source>
        <dbReference type="Pfam" id="PF02801"/>
    </source>
</evidence>
<gene>
    <name evidence="2" type="ORF">HF200_05285</name>
</gene>
<name>A0ABX1IEP4_STRGB</name>
<sequence length="45" mass="5006">MRRARAIETALDEARLDPTVIDYVNAHGSGTKQNDRHETAAVKRA</sequence>
<dbReference type="SUPFAM" id="SSF53901">
    <property type="entry name" value="Thiolase-like"/>
    <property type="match status" value="1"/>
</dbReference>
<dbReference type="Pfam" id="PF02801">
    <property type="entry name" value="Ketoacyl-synt_C"/>
    <property type="match status" value="1"/>
</dbReference>
<keyword evidence="3" id="KW-1185">Reference proteome</keyword>
<feature type="domain" description="Beta-ketoacyl synthase C-terminal" evidence="1">
    <location>
        <begin position="3"/>
        <end position="45"/>
    </location>
</feature>
<protein>
    <submittedName>
        <fullName evidence="2">Beta-ACP synthase</fullName>
    </submittedName>
</protein>
<dbReference type="EMBL" id="JAAXMD010000027">
    <property type="protein sequence ID" value="NKQ23894.1"/>
    <property type="molecule type" value="Genomic_DNA"/>
</dbReference>
<dbReference type="InterPro" id="IPR014031">
    <property type="entry name" value="Ketoacyl_synth_C"/>
</dbReference>
<reference evidence="2 3" key="1">
    <citation type="submission" date="2020-04" db="EMBL/GenBank/DDBJ databases">
        <title>Genome sequence of Streptomyces galbus strain I339.</title>
        <authorList>
            <person name="Silva E.A.N."/>
            <person name="Merces M."/>
            <person name="Castelo Branco A.P.O.T."/>
            <person name="Vasconcelos P.C."/>
            <person name="Costa N.P."/>
            <person name="Marinho G.C.S."/>
            <person name="Oliveira C.J.B."/>
            <person name="Araujo D."/>
            <person name="Rodrigues Junior V.S."/>
            <person name="Almeida R."/>
            <person name="Silva Filho U.R."/>
            <person name="Andrade A.S.A."/>
            <person name="Cibulski S.P."/>
        </authorList>
    </citation>
    <scope>NUCLEOTIDE SEQUENCE [LARGE SCALE GENOMIC DNA]</scope>
    <source>
        <strain evidence="2 3">I339</strain>
    </source>
</reference>
<dbReference type="Proteomes" id="UP000744032">
    <property type="component" value="Unassembled WGS sequence"/>
</dbReference>
<dbReference type="InterPro" id="IPR016039">
    <property type="entry name" value="Thiolase-like"/>
</dbReference>
<proteinExistence type="predicted"/>
<evidence type="ECO:0000313" key="3">
    <source>
        <dbReference type="Proteomes" id="UP000744032"/>
    </source>
</evidence>
<comment type="caution">
    <text evidence="2">The sequence shown here is derived from an EMBL/GenBank/DDBJ whole genome shotgun (WGS) entry which is preliminary data.</text>
</comment>
<feature type="non-terminal residue" evidence="2">
    <location>
        <position position="45"/>
    </location>
</feature>
<organism evidence="2 3">
    <name type="scientific">Streptomyces galbus</name>
    <dbReference type="NCBI Taxonomy" id="33898"/>
    <lineage>
        <taxon>Bacteria</taxon>
        <taxon>Bacillati</taxon>
        <taxon>Actinomycetota</taxon>
        <taxon>Actinomycetes</taxon>
        <taxon>Kitasatosporales</taxon>
        <taxon>Streptomycetaceae</taxon>
        <taxon>Streptomyces</taxon>
    </lineage>
</organism>
<accession>A0ABX1IEP4</accession>